<dbReference type="EMBL" id="BMHE01000002">
    <property type="protein sequence ID" value="GGI44059.1"/>
    <property type="molecule type" value="Genomic_DNA"/>
</dbReference>
<name>A0ABQ2BNZ9_9BACL</name>
<proteinExistence type="predicted"/>
<dbReference type="InterPro" id="IPR024726">
    <property type="entry name" value="FhuF_C"/>
</dbReference>
<dbReference type="Proteomes" id="UP000615455">
    <property type="component" value="Unassembled WGS sequence"/>
</dbReference>
<keyword evidence="3" id="KW-1185">Reference proteome</keyword>
<organism evidence="2 3">
    <name type="scientific">Paenibacillus marchantiophytorum</name>
    <dbReference type="NCBI Taxonomy" id="1619310"/>
    <lineage>
        <taxon>Bacteria</taxon>
        <taxon>Bacillati</taxon>
        <taxon>Bacillota</taxon>
        <taxon>Bacilli</taxon>
        <taxon>Bacillales</taxon>
        <taxon>Paenibacillaceae</taxon>
        <taxon>Paenibacillus</taxon>
    </lineage>
</organism>
<reference evidence="3" key="1">
    <citation type="journal article" date="2019" name="Int. J. Syst. Evol. Microbiol.">
        <title>The Global Catalogue of Microorganisms (GCM) 10K type strain sequencing project: providing services to taxonomists for standard genome sequencing and annotation.</title>
        <authorList>
            <consortium name="The Broad Institute Genomics Platform"/>
            <consortium name="The Broad Institute Genome Sequencing Center for Infectious Disease"/>
            <person name="Wu L."/>
            <person name="Ma J."/>
        </authorList>
    </citation>
    <scope>NUCLEOTIDE SEQUENCE [LARGE SCALE GENOMIC DNA]</scope>
    <source>
        <strain evidence="3">CGMCC 1.15043</strain>
    </source>
</reference>
<gene>
    <name evidence="2" type="ORF">GCM10008018_05210</name>
</gene>
<sequence length="277" mass="31935">MSTDIQAYIAEQFGVTTELHPEPLFTIAGSLLSTEIGMQEVLRAYTPLMKALEPAAAGTYFIGRLGALNGAMQYMVSHDTLLDLSPELWTLQIFQHDKGYIEFRFVLSEIRLLAGPSEGQRSAWREERLTQWYDTHIRPIIEATSVAAVIDITHLWKLFPTRLRYQIDHWKEETASEALIQRYEEDWTFVSKELSGQAFRRNRNPFDVKFIMIDYPGTPGEPDKQIRMKSACCMYYRTEGGNYCYTCPRMKPGERDERKELLREKFAKEAAVKAAAN</sequence>
<evidence type="ECO:0000313" key="3">
    <source>
        <dbReference type="Proteomes" id="UP000615455"/>
    </source>
</evidence>
<dbReference type="Pfam" id="PF11575">
    <property type="entry name" value="FhuF_C"/>
    <property type="match status" value="1"/>
</dbReference>
<evidence type="ECO:0000313" key="2">
    <source>
        <dbReference type="EMBL" id="GGI44059.1"/>
    </source>
</evidence>
<dbReference type="RefSeq" id="WP_189007160.1">
    <property type="nucleotide sequence ID" value="NZ_BMHE01000002.1"/>
</dbReference>
<comment type="caution">
    <text evidence="2">The sequence shown here is derived from an EMBL/GenBank/DDBJ whole genome shotgun (WGS) entry which is preliminary data.</text>
</comment>
<accession>A0ABQ2BNZ9</accession>
<evidence type="ECO:0000259" key="1">
    <source>
        <dbReference type="Pfam" id="PF11575"/>
    </source>
</evidence>
<feature type="domain" description="Ferric siderophore reductase C-terminal" evidence="1">
    <location>
        <begin position="232"/>
        <end position="249"/>
    </location>
</feature>
<protein>
    <recommendedName>
        <fullName evidence="1">Ferric siderophore reductase C-terminal domain-containing protein</fullName>
    </recommendedName>
</protein>